<dbReference type="InterPro" id="IPR012505">
    <property type="entry name" value="YbbR"/>
</dbReference>
<dbReference type="EMBL" id="JBIACK010000029">
    <property type="protein sequence ID" value="MFE8704222.1"/>
    <property type="molecule type" value="Genomic_DNA"/>
</dbReference>
<reference evidence="1 2" key="1">
    <citation type="submission" date="2024-08" db="EMBL/GenBank/DDBJ databases">
        <title>Two novel Cytobacillus novel species.</title>
        <authorList>
            <person name="Liu G."/>
        </authorList>
    </citation>
    <scope>NUCLEOTIDE SEQUENCE [LARGE SCALE GENOMIC DNA]</scope>
    <source>
        <strain evidence="1 2">FJAT-54145</strain>
    </source>
</reference>
<keyword evidence="2" id="KW-1185">Reference proteome</keyword>
<dbReference type="InterPro" id="IPR053154">
    <property type="entry name" value="c-di-AMP_regulator"/>
</dbReference>
<comment type="caution">
    <text evidence="1">The sequence shown here is derived from an EMBL/GenBank/DDBJ whole genome shotgun (WGS) entry which is preliminary data.</text>
</comment>
<gene>
    <name evidence="1" type="ORF">ACFYKX_27080</name>
</gene>
<dbReference type="Gene3D" id="2.170.120.40">
    <property type="entry name" value="YbbR-like domain"/>
    <property type="match status" value="2"/>
</dbReference>
<dbReference type="RefSeq" id="WP_389365414.1">
    <property type="nucleotide sequence ID" value="NZ_JBIACK010000029.1"/>
</dbReference>
<dbReference type="Pfam" id="PF07949">
    <property type="entry name" value="YbbR"/>
    <property type="match status" value="4"/>
</dbReference>
<dbReference type="Proteomes" id="UP001601059">
    <property type="component" value="Unassembled WGS sequence"/>
</dbReference>
<accession>A0ABW6KNB6</accession>
<protein>
    <submittedName>
        <fullName evidence="1">YbbR-like domain-containing protein</fullName>
    </submittedName>
</protein>
<evidence type="ECO:0000313" key="1">
    <source>
        <dbReference type="EMBL" id="MFE8704222.1"/>
    </source>
</evidence>
<dbReference type="PANTHER" id="PTHR37804:SF1">
    <property type="entry name" value="CDAA REGULATORY PROTEIN CDAR"/>
    <property type="match status" value="1"/>
</dbReference>
<dbReference type="PANTHER" id="PTHR37804">
    <property type="entry name" value="CDAA REGULATORY PROTEIN CDAR"/>
    <property type="match status" value="1"/>
</dbReference>
<evidence type="ECO:0000313" key="2">
    <source>
        <dbReference type="Proteomes" id="UP001601059"/>
    </source>
</evidence>
<proteinExistence type="predicted"/>
<sequence>MDKYIDKLIDSRWFMKVVALVLAMLLFENVYDGNQDSAVNVPQDQESETIANVPVKTYYDTENLVVSGIPETVTLTIEGPKANLQQVKTQQGFEVYVDLTNAEIGTQRVPILIRDISDKVEVTIDPGFANISVQEKVTREFSVEAEFDSKLLDTGYIAEQAKVEPNKVRITGAKDVVDRITYVKAALDVKGPIKEDVTTEANILVLDRQLNKLDVIVEPETVDVTVPIKALSKTVPIQLVENGTPPSGITIDSISLGEDEATIIAARDVLEKTESVRVELDVSKIQNDTVVTLPVIISEGIVEVDPETIEVTIKVNKNEDVTFSNLPIKTEGLSEQYNVTFTEPTNGVVNLTVSGSSDIISQLSESDFNLFINLSNLDTGNHDVEINVTAPENIRWTLGRETARISITEKEV</sequence>
<organism evidence="1 2">
    <name type="scientific">Cytobacillus spartinae</name>
    <dbReference type="NCBI Taxonomy" id="3299023"/>
    <lineage>
        <taxon>Bacteria</taxon>
        <taxon>Bacillati</taxon>
        <taxon>Bacillota</taxon>
        <taxon>Bacilli</taxon>
        <taxon>Bacillales</taxon>
        <taxon>Bacillaceae</taxon>
        <taxon>Cytobacillus</taxon>
    </lineage>
</organism>
<dbReference type="Gene3D" id="2.170.120.30">
    <property type="match status" value="2"/>
</dbReference>
<name>A0ABW6KNB6_9BACI</name>